<feature type="transmembrane region" description="Helical" evidence="8">
    <location>
        <begin position="121"/>
        <end position="142"/>
    </location>
</feature>
<name>O59077_PYRHO</name>
<dbReference type="EnsemblBacteria" id="BAA30458">
    <property type="protein sequence ID" value="BAA30458"/>
    <property type="gene ID" value="BAA30458"/>
</dbReference>
<dbReference type="GO" id="GO:0005886">
    <property type="term" value="C:plasma membrane"/>
    <property type="evidence" value="ECO:0007669"/>
    <property type="project" value="UniProtKB-SubCell"/>
</dbReference>
<feature type="transmembrane region" description="Helical" evidence="8">
    <location>
        <begin position="401"/>
        <end position="421"/>
    </location>
</feature>
<keyword evidence="6 8" id="KW-1133">Transmembrane helix</keyword>
<dbReference type="PIR" id="B71007">
    <property type="entry name" value="B71007"/>
</dbReference>
<dbReference type="InterPro" id="IPR035906">
    <property type="entry name" value="MetI-like_sf"/>
</dbReference>
<feature type="domain" description="ABC transmembrane type-1" evidence="9">
    <location>
        <begin position="83"/>
        <end position="278"/>
    </location>
</feature>
<feature type="transmembrane region" description="Helical" evidence="8">
    <location>
        <begin position="427"/>
        <end position="446"/>
    </location>
</feature>
<sequence length="559" mass="62863">MRLTRPELQSLSFQLQGLEKLKRKIMGQSVMRVRVSIFTILAFSSFLLLFTLFYIPFLRILSLGLSFQGLLAVLRDSYYRRVISFTFGQAVLSTVLTLIVSFPGAYVLSHYDFPGKRTLKAIITVPFVMPSVMVALGFIILFGKQGPFSWLNILYSWKAIVLAHIFYNYPVVVRIVSSAWERINPHYEEAALSLGAKGFTLFRKVTLPLLFPSILLSSLMTFIFCFMSFSIPLILGGYKYATIEVAIFSSAMMLLDFKTSSSLALLQLVFNFLLMYLYIKIASAYSREEEQKVNVRRKKLTLSPGGILILSYFILIFLLILGPLFAVFLDSFMFNGKFSFEWYRRAFSQEYNPMFGTSSLFALLNTLRFGFLAVGISLLLSLPLAYLSIRKKLRGKSIIDVLVTLPLASSPVILGLGYLITFRSSPIYGHWILIALAHATVAYPFVFRTVSLAIQKVKKNLSEAALTLGANEAYSFMRIELPLIKGGVLVASVFAFAISVAELATTYMLAKPEYTTLTLAIYKFISSRQFGPASALSVILMAISMLSFLLIERIGEEVW</sequence>
<evidence type="ECO:0000313" key="11">
    <source>
        <dbReference type="Proteomes" id="UP000000752"/>
    </source>
</evidence>
<evidence type="ECO:0000313" key="10">
    <source>
        <dbReference type="EMBL" id="BAA30458.1"/>
    </source>
</evidence>
<feature type="transmembrane region" description="Helical" evidence="8">
    <location>
        <begin position="261"/>
        <end position="279"/>
    </location>
</feature>
<keyword evidence="11" id="KW-1185">Reference proteome</keyword>
<keyword evidence="3" id="KW-1003">Cell membrane</keyword>
<organism evidence="10 11">
    <name type="scientific">Pyrococcus horikoshii (strain ATCC 700860 / DSM 12428 / JCM 9974 / NBRC 100139 / OT-3)</name>
    <dbReference type="NCBI Taxonomy" id="70601"/>
    <lineage>
        <taxon>Archaea</taxon>
        <taxon>Methanobacteriati</taxon>
        <taxon>Methanobacteriota</taxon>
        <taxon>Thermococci</taxon>
        <taxon>Thermococcales</taxon>
        <taxon>Thermococcaceae</taxon>
        <taxon>Pyrococcus</taxon>
    </lineage>
</organism>
<dbReference type="EMBL" id="BA000001">
    <property type="protein sequence ID" value="BAA30458.1"/>
    <property type="molecule type" value="Genomic_DNA"/>
</dbReference>
<dbReference type="Gene3D" id="1.10.3720.10">
    <property type="entry name" value="MetI-like"/>
    <property type="match status" value="2"/>
</dbReference>
<dbReference type="eggNOG" id="arCOG00163">
    <property type="taxonomic scope" value="Archaea"/>
</dbReference>
<feature type="domain" description="ABC transmembrane type-1" evidence="9">
    <location>
        <begin position="363"/>
        <end position="551"/>
    </location>
</feature>
<feature type="transmembrane region" description="Helical" evidence="8">
    <location>
        <begin position="530"/>
        <end position="551"/>
    </location>
</feature>
<accession>O59077</accession>
<comment type="subcellular location">
    <subcellularLocation>
        <location evidence="1">Cell inner membrane</location>
        <topology evidence="1">Multi-pass membrane protein</topology>
    </subcellularLocation>
    <subcellularLocation>
        <location evidence="8">Cell membrane</location>
        <topology evidence="8">Multi-pass membrane protein</topology>
    </subcellularLocation>
</comment>
<dbReference type="SUPFAM" id="SSF161098">
    <property type="entry name" value="MetI-like"/>
    <property type="match status" value="2"/>
</dbReference>
<keyword evidence="7 8" id="KW-0472">Membrane</keyword>
<evidence type="ECO:0000256" key="2">
    <source>
        <dbReference type="ARBA" id="ARBA00022448"/>
    </source>
</evidence>
<feature type="transmembrane region" description="Helical" evidence="8">
    <location>
        <begin position="300"/>
        <end position="329"/>
    </location>
</feature>
<proteinExistence type="inferred from homology"/>
<dbReference type="InterPro" id="IPR000515">
    <property type="entry name" value="MetI-like"/>
</dbReference>
<dbReference type="CDD" id="cd06261">
    <property type="entry name" value="TM_PBP2"/>
    <property type="match status" value="2"/>
</dbReference>
<dbReference type="KEGG" id="pho:PH1352"/>
<dbReference type="PANTHER" id="PTHR43357">
    <property type="entry name" value="INNER MEMBRANE ABC TRANSPORTER PERMEASE PROTEIN YDCV"/>
    <property type="match status" value="1"/>
</dbReference>
<reference evidence="10 11" key="1">
    <citation type="journal article" date="1998" name="DNA Res.">
        <title>Complete sequence and gene organization of the genome of a hyper-thermophilic archaebacterium, Pyrococcus horikoshii OT3.</title>
        <authorList>
            <person name="Kawarabayasi Y."/>
            <person name="Sawada M."/>
            <person name="Horikawa H."/>
            <person name="Haikawa Y."/>
            <person name="Hino Y."/>
            <person name="Yamamoto S."/>
            <person name="Sekine M."/>
            <person name="Baba S."/>
            <person name="Kosugi H."/>
            <person name="Hosoyama A."/>
            <person name="Nagai Y."/>
            <person name="Sakai M."/>
            <person name="Ogura K."/>
            <person name="Otuka R."/>
            <person name="Nakazawa H."/>
            <person name="Takamiya M."/>
            <person name="Ohfuku Y."/>
            <person name="Funahashi T."/>
            <person name="Tanaka T."/>
            <person name="Kudoh Y."/>
            <person name="Yamazaki J."/>
            <person name="Kushida N."/>
            <person name="Oguchi A."/>
            <person name="Aoki K."/>
            <person name="Nakamura Y."/>
            <person name="Robb T.F."/>
            <person name="Horikoshi K."/>
            <person name="Masuchi Y."/>
            <person name="Shizuya H."/>
            <person name="Kikuchi H."/>
        </authorList>
    </citation>
    <scope>NUCLEOTIDE SEQUENCE [LARGE SCALE GENOMIC DNA]</scope>
    <source>
        <strain evidence="11">ATCC 700860 / DSM 12428 / JCM 9974 / NBRC 100139 / OT-3</strain>
    </source>
</reference>
<evidence type="ECO:0000256" key="6">
    <source>
        <dbReference type="ARBA" id="ARBA00022989"/>
    </source>
</evidence>
<evidence type="ECO:0000256" key="1">
    <source>
        <dbReference type="ARBA" id="ARBA00004429"/>
    </source>
</evidence>
<feature type="transmembrane region" description="Helical" evidence="8">
    <location>
        <begin position="487"/>
        <end position="510"/>
    </location>
</feature>
<protein>
    <recommendedName>
        <fullName evidence="9">ABC transmembrane type-1 domain-containing protein</fullName>
    </recommendedName>
</protein>
<feature type="transmembrane region" description="Helical" evidence="8">
    <location>
        <begin position="33"/>
        <end position="54"/>
    </location>
</feature>
<evidence type="ECO:0000256" key="4">
    <source>
        <dbReference type="ARBA" id="ARBA00022519"/>
    </source>
</evidence>
<dbReference type="GO" id="GO:0055085">
    <property type="term" value="P:transmembrane transport"/>
    <property type="evidence" value="ECO:0007669"/>
    <property type="project" value="InterPro"/>
</dbReference>
<keyword evidence="2 8" id="KW-0813">Transport</keyword>
<evidence type="ECO:0000256" key="8">
    <source>
        <dbReference type="RuleBase" id="RU363032"/>
    </source>
</evidence>
<feature type="transmembrane region" description="Helical" evidence="8">
    <location>
        <begin position="149"/>
        <end position="167"/>
    </location>
</feature>
<evidence type="ECO:0000256" key="5">
    <source>
        <dbReference type="ARBA" id="ARBA00022692"/>
    </source>
</evidence>
<evidence type="ECO:0000256" key="7">
    <source>
        <dbReference type="ARBA" id="ARBA00023136"/>
    </source>
</evidence>
<dbReference type="Pfam" id="PF00528">
    <property type="entry name" value="BPD_transp_1"/>
    <property type="match status" value="2"/>
</dbReference>
<dbReference type="Proteomes" id="UP000000752">
    <property type="component" value="Chromosome"/>
</dbReference>
<feature type="transmembrane region" description="Helical" evidence="8">
    <location>
        <begin position="209"/>
        <end position="231"/>
    </location>
</feature>
<feature type="transmembrane region" description="Helical" evidence="8">
    <location>
        <begin position="90"/>
        <end position="109"/>
    </location>
</feature>
<keyword evidence="4" id="KW-0997">Cell inner membrane</keyword>
<dbReference type="PROSITE" id="PS50928">
    <property type="entry name" value="ABC_TM1"/>
    <property type="match status" value="2"/>
</dbReference>
<comment type="similarity">
    <text evidence="8">Belongs to the binding-protein-dependent transport system permease family.</text>
</comment>
<dbReference type="AlphaFoldDB" id="O59077"/>
<keyword evidence="5 8" id="KW-0812">Transmembrane</keyword>
<feature type="transmembrane region" description="Helical" evidence="8">
    <location>
        <begin position="369"/>
        <end position="389"/>
    </location>
</feature>
<dbReference type="STRING" id="70601.gene:9378328"/>
<dbReference type="PANTHER" id="PTHR43357:SF4">
    <property type="entry name" value="INNER MEMBRANE ABC TRANSPORTER PERMEASE PROTEIN YDCV"/>
    <property type="match status" value="1"/>
</dbReference>
<evidence type="ECO:0000256" key="3">
    <source>
        <dbReference type="ARBA" id="ARBA00022475"/>
    </source>
</evidence>
<evidence type="ECO:0000259" key="9">
    <source>
        <dbReference type="PROSITE" id="PS50928"/>
    </source>
</evidence>
<gene>
    <name evidence="10" type="ordered locus">PH1352</name>
</gene>